<dbReference type="RefSeq" id="WP_307507809.1">
    <property type="nucleotide sequence ID" value="NZ_BAAACE010000012.1"/>
</dbReference>
<dbReference type="Proteomes" id="UP001232584">
    <property type="component" value="Unassembled WGS sequence"/>
</dbReference>
<dbReference type="EMBL" id="JAUSWG010000009">
    <property type="protein sequence ID" value="MDQ0557137.1"/>
    <property type="molecule type" value="Genomic_DNA"/>
</dbReference>
<feature type="transmembrane region" description="Helical" evidence="1">
    <location>
        <begin position="12"/>
        <end position="30"/>
    </location>
</feature>
<keyword evidence="1" id="KW-0812">Transmembrane</keyword>
<sequence length="427" mass="46868">MRRFFQNPYNILITMLFMLLTTSILTASSIHEITSGMVQIVKFPDILVTDYIEVAGISSAFFNSFIMGVFCLILIKLTNHKLDEKTIMIIWLVCGFSFFGKNLCNSMPIVFGGYVYSKFNKEDFGNNLIYTLLGTGLSPIVSQVYFQNDKFQILGVFSGIIVGIIIGFSIIPISKSTAKFQGKYNLYNSGFAGGLLASLVMGIFRAIGINFEAVNLWSSGNNKIIFPFLIILSLFLIIAGILSGECKSKQCRIDKIKTFKNSMSDKNGHIHASYNEVKDHVYLNMGILGLFSSILMLLLNVELSGPVIGGIFTIIGFGCCGKHLKSIVPVMVGATFVGFFSIYGLSDPIVVICILFSTCLAPIATNYGVIWGTIAGSLHMIFVMNTGFMHGGMNLYNNGLAGGFVVIVLIPIIESFNQHITNKNLKT</sequence>
<evidence type="ECO:0000313" key="2">
    <source>
        <dbReference type="EMBL" id="MDQ0557137.1"/>
    </source>
</evidence>
<gene>
    <name evidence="2" type="ORF">QOZ92_002255</name>
</gene>
<feature type="transmembrane region" description="Helical" evidence="1">
    <location>
        <begin position="395"/>
        <end position="413"/>
    </location>
</feature>
<proteinExistence type="predicted"/>
<keyword evidence="3" id="KW-1185">Reference proteome</keyword>
<name>A0ABU0N1W1_9FIRM</name>
<evidence type="ECO:0000256" key="1">
    <source>
        <dbReference type="SAM" id="Phobius"/>
    </source>
</evidence>
<organism evidence="2 3">
    <name type="scientific">Paraclostridium ghonii</name>
    <dbReference type="NCBI Taxonomy" id="29358"/>
    <lineage>
        <taxon>Bacteria</taxon>
        <taxon>Bacillati</taxon>
        <taxon>Bacillota</taxon>
        <taxon>Clostridia</taxon>
        <taxon>Peptostreptococcales</taxon>
        <taxon>Peptostreptococcaceae</taxon>
        <taxon>Paraclostridium</taxon>
    </lineage>
</organism>
<feature type="transmembrane region" description="Helical" evidence="1">
    <location>
        <begin position="87"/>
        <end position="116"/>
    </location>
</feature>
<comment type="caution">
    <text evidence="2">The sequence shown here is derived from an EMBL/GenBank/DDBJ whole genome shotgun (WGS) entry which is preliminary data.</text>
</comment>
<dbReference type="InterPro" id="IPR011470">
    <property type="entry name" value="DUF1576"/>
</dbReference>
<reference evidence="2 3" key="1">
    <citation type="submission" date="2023-07" db="EMBL/GenBank/DDBJ databases">
        <title>Genomic Encyclopedia of Type Strains, Phase IV (KMG-IV): sequencing the most valuable type-strain genomes for metagenomic binning, comparative biology and taxonomic classification.</title>
        <authorList>
            <person name="Goeker M."/>
        </authorList>
    </citation>
    <scope>NUCLEOTIDE SEQUENCE [LARGE SCALE GENOMIC DNA]</scope>
    <source>
        <strain evidence="2 3">DSM 15049</strain>
    </source>
</reference>
<protein>
    <submittedName>
        <fullName evidence="2">MFS family permease</fullName>
    </submittedName>
</protein>
<feature type="transmembrane region" description="Helical" evidence="1">
    <location>
        <begin position="224"/>
        <end position="242"/>
    </location>
</feature>
<feature type="transmembrane region" description="Helical" evidence="1">
    <location>
        <begin position="152"/>
        <end position="173"/>
    </location>
</feature>
<feature type="transmembrane region" description="Helical" evidence="1">
    <location>
        <begin position="185"/>
        <end position="204"/>
    </location>
</feature>
<evidence type="ECO:0000313" key="3">
    <source>
        <dbReference type="Proteomes" id="UP001232584"/>
    </source>
</evidence>
<keyword evidence="1" id="KW-1133">Transmembrane helix</keyword>
<accession>A0ABU0N1W1</accession>
<keyword evidence="1" id="KW-0472">Membrane</keyword>
<feature type="transmembrane region" description="Helical" evidence="1">
    <location>
        <begin position="51"/>
        <end position="75"/>
    </location>
</feature>
<dbReference type="Pfam" id="PF07613">
    <property type="entry name" value="DUF1576"/>
    <property type="match status" value="2"/>
</dbReference>